<reference evidence="2 3" key="1">
    <citation type="submission" date="2019-07" db="EMBL/GenBank/DDBJ databases">
        <title>Genomic Encyclopedia of Archaeal and Bacterial Type Strains, Phase II (KMG-II): from individual species to whole genera.</title>
        <authorList>
            <person name="Goeker M."/>
        </authorList>
    </citation>
    <scope>NUCLEOTIDE SEQUENCE [LARGE SCALE GENOMIC DNA]</scope>
    <source>
        <strain evidence="2 3">ATCC BAA-252</strain>
    </source>
</reference>
<dbReference type="OrthoDB" id="7957637at2"/>
<dbReference type="AlphaFoldDB" id="A0A562STL0"/>
<evidence type="ECO:0000313" key="2">
    <source>
        <dbReference type="EMBL" id="TWI84571.1"/>
    </source>
</evidence>
<feature type="transmembrane region" description="Helical" evidence="1">
    <location>
        <begin position="38"/>
        <end position="71"/>
    </location>
</feature>
<proteinExistence type="predicted"/>
<evidence type="ECO:0000256" key="1">
    <source>
        <dbReference type="SAM" id="Phobius"/>
    </source>
</evidence>
<protein>
    <recommendedName>
        <fullName evidence="4">PH (Pleckstrin Homology) domain-containing protein</fullName>
    </recommendedName>
</protein>
<sequence>MRPRPTDPFDKEEEAKGPVPFAIGFEKSNGEAMVYGSLVLGVIFLGASFAAGIPLLALAAIVPLGISFWHYPMIEKKQPQLGANNEGLFVERIGFIDWGAIRSLDLKTTSVRNIELTSLNILLNRSLEASIAKKQGFPFWKRIMMKNWKRHQREHGRDMISIQLHTLTKKPEDILDSITAFEASRPQAGQ</sequence>
<dbReference type="RefSeq" id="WP_145344498.1">
    <property type="nucleotide sequence ID" value="NZ_SMLY01000061.1"/>
</dbReference>
<dbReference type="EMBL" id="VLLF01000007">
    <property type="protein sequence ID" value="TWI84571.1"/>
    <property type="molecule type" value="Genomic_DNA"/>
</dbReference>
<comment type="caution">
    <text evidence="2">The sequence shown here is derived from an EMBL/GenBank/DDBJ whole genome shotgun (WGS) entry which is preliminary data.</text>
</comment>
<keyword evidence="1" id="KW-1133">Transmembrane helix</keyword>
<keyword evidence="3" id="KW-1185">Reference proteome</keyword>
<keyword evidence="1" id="KW-0472">Membrane</keyword>
<evidence type="ECO:0008006" key="4">
    <source>
        <dbReference type="Google" id="ProtNLM"/>
    </source>
</evidence>
<evidence type="ECO:0000313" key="3">
    <source>
        <dbReference type="Proteomes" id="UP000320593"/>
    </source>
</evidence>
<keyword evidence="1" id="KW-0812">Transmembrane</keyword>
<name>A0A562STL0_9HYPH</name>
<dbReference type="Proteomes" id="UP000320593">
    <property type="component" value="Unassembled WGS sequence"/>
</dbReference>
<organism evidence="2 3">
    <name type="scientific">Roseibium hamelinense</name>
    <dbReference type="NCBI Taxonomy" id="150831"/>
    <lineage>
        <taxon>Bacteria</taxon>
        <taxon>Pseudomonadati</taxon>
        <taxon>Pseudomonadota</taxon>
        <taxon>Alphaproteobacteria</taxon>
        <taxon>Hyphomicrobiales</taxon>
        <taxon>Stappiaceae</taxon>
        <taxon>Roseibium</taxon>
    </lineage>
</organism>
<accession>A0A562STL0</accession>
<gene>
    <name evidence="2" type="ORF">JM93_02903</name>
</gene>